<organism evidence="3 4">
    <name type="scientific">Trypanosoma congolense (strain IL3000)</name>
    <dbReference type="NCBI Taxonomy" id="1068625"/>
    <lineage>
        <taxon>Eukaryota</taxon>
        <taxon>Discoba</taxon>
        <taxon>Euglenozoa</taxon>
        <taxon>Kinetoplastea</taxon>
        <taxon>Metakinetoplastina</taxon>
        <taxon>Trypanosomatida</taxon>
        <taxon>Trypanosomatidae</taxon>
        <taxon>Trypanosoma</taxon>
        <taxon>Nannomonas</taxon>
    </lineage>
</organism>
<proteinExistence type="predicted"/>
<feature type="compositionally biased region" description="Basic residues" evidence="1">
    <location>
        <begin position="1"/>
        <end position="14"/>
    </location>
</feature>
<evidence type="ECO:0000313" key="3">
    <source>
        <dbReference type="EMBL" id="CCD15310.1"/>
    </source>
</evidence>
<dbReference type="AlphaFoldDB" id="F9WDF7"/>
<gene>
    <name evidence="3" type="ORF">TCIL3000_0_58410</name>
</gene>
<reference evidence="4" key="1">
    <citation type="submission" date="2011-07" db="EMBL/GenBank/DDBJ databases">
        <title>Divergent evolution of antigenic variation in African trypanosomes.</title>
        <authorList>
            <person name="Jackson A.P."/>
            <person name="Berry A."/>
            <person name="Allison H.C."/>
            <person name="Burton P."/>
            <person name="Anderson J."/>
            <person name="Aslett M."/>
            <person name="Brown R."/>
            <person name="Corton N."/>
            <person name="Harris D."/>
            <person name="Hauser H."/>
            <person name="Gamble J."/>
            <person name="Gilderthorp R."/>
            <person name="McQuillan J."/>
            <person name="Quail M.A."/>
            <person name="Sanders M."/>
            <person name="Van Tonder A."/>
            <person name="Ginger M.L."/>
            <person name="Donelson J.E."/>
            <person name="Field M.C."/>
            <person name="Barry J.D."/>
            <person name="Berriman M."/>
            <person name="Hertz-Fowler C."/>
        </authorList>
    </citation>
    <scope>NUCLEOTIDE SEQUENCE [LARGE SCALE GENOMIC DNA]</scope>
    <source>
        <strain evidence="4">IL3000</strain>
    </source>
</reference>
<reference evidence="3 4" key="2">
    <citation type="journal article" date="2012" name="Proc. Natl. Acad. Sci. U.S.A.">
        <title>Antigenic diversity is generated by distinct evolutionary mechanisms in African trypanosome species.</title>
        <authorList>
            <person name="Jackson A.P."/>
            <person name="Berry A."/>
            <person name="Aslett M."/>
            <person name="Allison H.C."/>
            <person name="Burton P."/>
            <person name="Vavrova-Anderson J."/>
            <person name="Brown R."/>
            <person name="Browne H."/>
            <person name="Corton N."/>
            <person name="Hauser H."/>
            <person name="Gamble J."/>
            <person name="Gilderthorp R."/>
            <person name="Marcello L."/>
            <person name="McQuillan J."/>
            <person name="Otto T.D."/>
            <person name="Quail M.A."/>
            <person name="Sanders M.J."/>
            <person name="van Tonder A."/>
            <person name="Ginger M.L."/>
            <person name="Field M.C."/>
            <person name="Barry J.D."/>
            <person name="Hertz-Fowler C."/>
            <person name="Berriman M."/>
        </authorList>
    </citation>
    <scope>NUCLEOTIDE SEQUENCE [LARGE SCALE GENOMIC DNA]</scope>
    <source>
        <strain evidence="3 4">IL3000</strain>
    </source>
</reference>
<evidence type="ECO:0000313" key="4">
    <source>
        <dbReference type="Proteomes" id="UP000000702"/>
    </source>
</evidence>
<sequence>MKHHPQTGRAHKKQSCNTPTKPPRSILSLANHQSPTRKVKRGTTAVNLCFASLGTCSAAEHPAMSSRQFILFFKTYMLLFACVLINSHCSISMALDTGILA</sequence>
<protein>
    <submittedName>
        <fullName evidence="3">Uncharacterized protein</fullName>
    </submittedName>
</protein>
<feature type="transmembrane region" description="Helical" evidence="2">
    <location>
        <begin position="76"/>
        <end position="95"/>
    </location>
</feature>
<feature type="region of interest" description="Disordered" evidence="1">
    <location>
        <begin position="1"/>
        <end position="38"/>
    </location>
</feature>
<dbReference type="Proteomes" id="UP000000702">
    <property type="component" value="Unassembled WGS sequence"/>
</dbReference>
<keyword evidence="2" id="KW-1133">Transmembrane helix</keyword>
<keyword evidence="4" id="KW-1185">Reference proteome</keyword>
<accession>F9WDF7</accession>
<evidence type="ECO:0000256" key="2">
    <source>
        <dbReference type="SAM" id="Phobius"/>
    </source>
</evidence>
<evidence type="ECO:0000256" key="1">
    <source>
        <dbReference type="SAM" id="MobiDB-lite"/>
    </source>
</evidence>
<dbReference type="EMBL" id="CAEQ01001863">
    <property type="protein sequence ID" value="CCD15310.1"/>
    <property type="molecule type" value="Genomic_DNA"/>
</dbReference>
<name>F9WDF7_TRYCI</name>
<keyword evidence="2" id="KW-0472">Membrane</keyword>
<comment type="caution">
    <text evidence="3">The sequence shown here is derived from an EMBL/GenBank/DDBJ whole genome shotgun (WGS) entry which is preliminary data.</text>
</comment>
<keyword evidence="2" id="KW-0812">Transmembrane</keyword>